<sequence length="75" mass="8704">MSYIDLFPLKFEKNVSKQLVNPKTVTANNDCQAIINKRSYQKLMNAPCFSKWHQNGTEALRLNYPDMAQSHFLVL</sequence>
<organism evidence="1 2">
    <name type="scientific">Lentilactobacillus kisonensis F0435</name>
    <dbReference type="NCBI Taxonomy" id="797516"/>
    <lineage>
        <taxon>Bacteria</taxon>
        <taxon>Bacillati</taxon>
        <taxon>Bacillota</taxon>
        <taxon>Bacilli</taxon>
        <taxon>Lactobacillales</taxon>
        <taxon>Lactobacillaceae</taxon>
        <taxon>Lentilactobacillus</taxon>
    </lineage>
</organism>
<gene>
    <name evidence="1" type="ORF">HMPREF9104_01821</name>
</gene>
<dbReference type="EMBL" id="AGRJ01000157">
    <property type="protein sequence ID" value="EHO50804.1"/>
    <property type="molecule type" value="Genomic_DNA"/>
</dbReference>
<reference evidence="1 2" key="1">
    <citation type="submission" date="2011-09" db="EMBL/GenBank/DDBJ databases">
        <authorList>
            <person name="Weinstock G."/>
            <person name="Sodergren E."/>
            <person name="Clifton S."/>
            <person name="Fulton L."/>
            <person name="Fulton B."/>
            <person name="Courtney L."/>
            <person name="Fronick C."/>
            <person name="Harrison M."/>
            <person name="Strong C."/>
            <person name="Farmer C."/>
            <person name="Delahaunty K."/>
            <person name="Markovic C."/>
            <person name="Hall O."/>
            <person name="Minx P."/>
            <person name="Tomlinson C."/>
            <person name="Mitreva M."/>
            <person name="Hou S."/>
            <person name="Chen J."/>
            <person name="Wollam A."/>
            <person name="Pepin K.H."/>
            <person name="Johnson M."/>
            <person name="Bhonagiri V."/>
            <person name="Zhang X."/>
            <person name="Suruliraj S."/>
            <person name="Warren W."/>
            <person name="Chinwalla A."/>
            <person name="Mardis E.R."/>
            <person name="Wilson R.K."/>
        </authorList>
    </citation>
    <scope>NUCLEOTIDE SEQUENCE [LARGE SCALE GENOMIC DNA]</scope>
    <source>
        <strain evidence="1 2">F0435</strain>
    </source>
</reference>
<name>H1LGU2_9LACO</name>
<evidence type="ECO:0000313" key="2">
    <source>
        <dbReference type="Proteomes" id="UP000005025"/>
    </source>
</evidence>
<feature type="non-terminal residue" evidence="1">
    <location>
        <position position="75"/>
    </location>
</feature>
<protein>
    <submittedName>
        <fullName evidence="1">Uncharacterized protein</fullName>
    </submittedName>
</protein>
<evidence type="ECO:0000313" key="1">
    <source>
        <dbReference type="EMBL" id="EHO50804.1"/>
    </source>
</evidence>
<dbReference type="AlphaFoldDB" id="H1LGU2"/>
<dbReference type="Proteomes" id="UP000005025">
    <property type="component" value="Unassembled WGS sequence"/>
</dbReference>
<accession>H1LGU2</accession>
<proteinExistence type="predicted"/>
<dbReference type="HOGENOM" id="CLU_2693601_0_0_9"/>
<comment type="caution">
    <text evidence="1">The sequence shown here is derived from an EMBL/GenBank/DDBJ whole genome shotgun (WGS) entry which is preliminary data.</text>
</comment>